<dbReference type="InterPro" id="IPR002767">
    <property type="entry name" value="Thiamine_BP"/>
</dbReference>
<organism evidence="3 4">
    <name type="scientific">Streptomyces blastmyceticus</name>
    <dbReference type="NCBI Taxonomy" id="68180"/>
    <lineage>
        <taxon>Bacteria</taxon>
        <taxon>Bacillati</taxon>
        <taxon>Actinomycetota</taxon>
        <taxon>Actinomycetes</taxon>
        <taxon>Kitasatosporales</taxon>
        <taxon>Streptomycetaceae</taxon>
        <taxon>Streptomyces</taxon>
    </lineage>
</organism>
<comment type="similarity">
    <text evidence="1">Belongs to the UPF0045 family.</text>
</comment>
<dbReference type="Gene3D" id="3.30.70.930">
    <property type="match status" value="1"/>
</dbReference>
<evidence type="ECO:0000313" key="3">
    <source>
        <dbReference type="EMBL" id="GAA0382606.1"/>
    </source>
</evidence>
<reference evidence="4" key="1">
    <citation type="journal article" date="2019" name="Int. J. Syst. Evol. Microbiol.">
        <title>The Global Catalogue of Microorganisms (GCM) 10K type strain sequencing project: providing services to taxonomists for standard genome sequencing and annotation.</title>
        <authorList>
            <consortium name="The Broad Institute Genomics Platform"/>
            <consortium name="The Broad Institute Genome Sequencing Center for Infectious Disease"/>
            <person name="Wu L."/>
            <person name="Ma J."/>
        </authorList>
    </citation>
    <scope>NUCLEOTIDE SEQUENCE [LARGE SCALE GENOMIC DNA]</scope>
    <source>
        <strain evidence="4">JCM 4565</strain>
    </source>
</reference>
<dbReference type="RefSeq" id="WP_344124666.1">
    <property type="nucleotide sequence ID" value="NZ_BAAABW010000047.1"/>
</dbReference>
<dbReference type="EMBL" id="BAAABW010000047">
    <property type="protein sequence ID" value="GAA0382606.1"/>
    <property type="molecule type" value="Genomic_DNA"/>
</dbReference>
<comment type="caution">
    <text evidence="3">The sequence shown here is derived from an EMBL/GenBank/DDBJ whole genome shotgun (WGS) entry which is preliminary data.</text>
</comment>
<dbReference type="InterPro" id="IPR051614">
    <property type="entry name" value="UPF0045_domain"/>
</dbReference>
<dbReference type="Pfam" id="PF01910">
    <property type="entry name" value="Thiamine_BP"/>
    <property type="match status" value="1"/>
</dbReference>
<evidence type="ECO:0000259" key="2">
    <source>
        <dbReference type="Pfam" id="PF01910"/>
    </source>
</evidence>
<accession>A0ABP3HXX0</accession>
<dbReference type="InterPro" id="IPR029756">
    <property type="entry name" value="MTH1187/YkoF-like"/>
</dbReference>
<dbReference type="Proteomes" id="UP001500063">
    <property type="component" value="Unassembled WGS sequence"/>
</dbReference>
<dbReference type="PANTHER" id="PTHR33777:SF1">
    <property type="entry name" value="UPF0045 PROTEIN ECM15"/>
    <property type="match status" value="1"/>
</dbReference>
<dbReference type="SUPFAM" id="SSF89957">
    <property type="entry name" value="MTH1187/YkoF-like"/>
    <property type="match status" value="1"/>
</dbReference>
<dbReference type="NCBIfam" id="TIGR00106">
    <property type="entry name" value="MTH1187 family thiamine-binding protein"/>
    <property type="match status" value="1"/>
</dbReference>
<name>A0ABP3HXX0_9ACTN</name>
<protein>
    <submittedName>
        <fullName evidence="3">MTH1187 family thiamine-binding protein</fullName>
    </submittedName>
</protein>
<dbReference type="PANTHER" id="PTHR33777">
    <property type="entry name" value="UPF0045 PROTEIN ECM15"/>
    <property type="match status" value="1"/>
</dbReference>
<feature type="domain" description="Thiamine-binding protein" evidence="2">
    <location>
        <begin position="4"/>
        <end position="90"/>
    </location>
</feature>
<evidence type="ECO:0000256" key="1">
    <source>
        <dbReference type="ARBA" id="ARBA00010272"/>
    </source>
</evidence>
<proteinExistence type="inferred from homology"/>
<gene>
    <name evidence="3" type="ORF">GCM10010319_71230</name>
</gene>
<evidence type="ECO:0000313" key="4">
    <source>
        <dbReference type="Proteomes" id="UP001500063"/>
    </source>
</evidence>
<sequence>MLISFTLTPLGVGESFPEHIADAVKIIRESGLPTRSNAMSTVIEGEWDEVMDVVKRATEAVAARAPRVQLVLQADLWPGMERPLDGKIALMERHVPDGYAAG</sequence>
<keyword evidence="4" id="KW-1185">Reference proteome</keyword>